<dbReference type="InterPro" id="IPR050650">
    <property type="entry name" value="Type-II_Cytokine-TF_Rcpt"/>
</dbReference>
<reference evidence="6" key="1">
    <citation type="thesis" date="2021" institute="BYU ScholarsArchive" country="Provo, UT, USA">
        <title>Applications of and Algorithms for Genome Assembly and Genomic Analyses with an Emphasis on Marine Teleosts.</title>
        <authorList>
            <person name="Pickett B.D."/>
        </authorList>
    </citation>
    <scope>NUCLEOTIDE SEQUENCE</scope>
    <source>
        <strain evidence="6">HI-2016</strain>
    </source>
</reference>
<dbReference type="GO" id="GO:0005886">
    <property type="term" value="C:plasma membrane"/>
    <property type="evidence" value="ECO:0007669"/>
    <property type="project" value="TreeGrafter"/>
</dbReference>
<evidence type="ECO:0000256" key="2">
    <source>
        <dbReference type="SAM" id="Phobius"/>
    </source>
</evidence>
<dbReference type="InterPro" id="IPR015373">
    <property type="entry name" value="Interferon/interleukin_rcp_dom"/>
</dbReference>
<evidence type="ECO:0000313" key="7">
    <source>
        <dbReference type="Proteomes" id="UP000824540"/>
    </source>
</evidence>
<protein>
    <submittedName>
        <fullName evidence="6">Uncharacterized protein</fullName>
    </submittedName>
</protein>
<evidence type="ECO:0000259" key="4">
    <source>
        <dbReference type="Pfam" id="PF01108"/>
    </source>
</evidence>
<dbReference type="Proteomes" id="UP000824540">
    <property type="component" value="Unassembled WGS sequence"/>
</dbReference>
<dbReference type="Pfam" id="PF09294">
    <property type="entry name" value="Interfer-bind"/>
    <property type="match status" value="1"/>
</dbReference>
<dbReference type="Gene3D" id="2.60.40.10">
    <property type="entry name" value="Immunoglobulins"/>
    <property type="match status" value="3"/>
</dbReference>
<sequence>MFDTVCVTGCKNMNFIREFALVCLCCLLSCVPNAAATLSSPWNLTLQTLNTQYILKWEWHQQRPANQTVTFTTQYLHKFKMRKRRDWTSVCEESPEMQCDLTSASLNYHGVFVLRVRAGTTVDTSEWVLKEFCPDEDADLGPPSEVKVTPGDGLLRIRISDPLTSNNVSMREALLPEMYYLIQYWRQSQPCSEGWASPCERAGCRLGVKAEVSSLLQQTEMEEKMGLVTSSSDVTLKLASWAMYCVRVRSHYDFYNKTSIFSPVHCLQTTGQTPSWLIILVLCPITALLSYILFRYVPVIKTTFYPSSPLPISIGCDSSPGSDQPWLLAPESMVEVYCEKLDLFPKVLPEHPEMLAPPPGDPPILHPDSCNRSRDSGMYSAEEGSAQLGRASAEEGLSSGPPGGAKTAERGQDSGIGRLTCPPGDSLRELH</sequence>
<dbReference type="SUPFAM" id="SSF49265">
    <property type="entry name" value="Fibronectin type III"/>
    <property type="match status" value="2"/>
</dbReference>
<evidence type="ECO:0000313" key="6">
    <source>
        <dbReference type="EMBL" id="KAG9329964.1"/>
    </source>
</evidence>
<evidence type="ECO:0000256" key="3">
    <source>
        <dbReference type="SAM" id="SignalP"/>
    </source>
</evidence>
<evidence type="ECO:0000259" key="5">
    <source>
        <dbReference type="Pfam" id="PF09294"/>
    </source>
</evidence>
<dbReference type="OrthoDB" id="9944680at2759"/>
<feature type="domain" description="Interferon/interleukin receptor" evidence="5">
    <location>
        <begin position="219"/>
        <end position="270"/>
    </location>
</feature>
<dbReference type="PANTHER" id="PTHR20859">
    <property type="entry name" value="INTERFERON/INTERLEUKIN RECEPTOR"/>
    <property type="match status" value="1"/>
</dbReference>
<feature type="compositionally biased region" description="Pro residues" evidence="1">
    <location>
        <begin position="355"/>
        <end position="365"/>
    </location>
</feature>
<dbReference type="InterPro" id="IPR013783">
    <property type="entry name" value="Ig-like_fold"/>
</dbReference>
<dbReference type="InterPro" id="IPR003961">
    <property type="entry name" value="FN3_dom"/>
</dbReference>
<evidence type="ECO:0000256" key="1">
    <source>
        <dbReference type="SAM" id="MobiDB-lite"/>
    </source>
</evidence>
<dbReference type="InterPro" id="IPR036116">
    <property type="entry name" value="FN3_sf"/>
</dbReference>
<keyword evidence="3" id="KW-0732">Signal</keyword>
<feature type="transmembrane region" description="Helical" evidence="2">
    <location>
        <begin position="276"/>
        <end position="294"/>
    </location>
</feature>
<accession>A0A8T2MPB6</accession>
<dbReference type="GO" id="GO:0004904">
    <property type="term" value="F:interferon receptor activity"/>
    <property type="evidence" value="ECO:0007669"/>
    <property type="project" value="TreeGrafter"/>
</dbReference>
<keyword evidence="2" id="KW-0812">Transmembrane</keyword>
<dbReference type="PANTHER" id="PTHR20859:SF85">
    <property type="entry name" value="INTERFERON ALPHA_BETA RECEPTOR 1 ISOFORM X1"/>
    <property type="match status" value="1"/>
</dbReference>
<comment type="caution">
    <text evidence="6">The sequence shown here is derived from an EMBL/GenBank/DDBJ whole genome shotgun (WGS) entry which is preliminary data.</text>
</comment>
<gene>
    <name evidence="6" type="ORF">JZ751_028503</name>
</gene>
<feature type="chain" id="PRO_5035805098" evidence="3">
    <location>
        <begin position="37"/>
        <end position="431"/>
    </location>
</feature>
<name>A0A8T2MPB6_9TELE</name>
<organism evidence="6 7">
    <name type="scientific">Albula glossodonta</name>
    <name type="common">roundjaw bonefish</name>
    <dbReference type="NCBI Taxonomy" id="121402"/>
    <lineage>
        <taxon>Eukaryota</taxon>
        <taxon>Metazoa</taxon>
        <taxon>Chordata</taxon>
        <taxon>Craniata</taxon>
        <taxon>Vertebrata</taxon>
        <taxon>Euteleostomi</taxon>
        <taxon>Actinopterygii</taxon>
        <taxon>Neopterygii</taxon>
        <taxon>Teleostei</taxon>
        <taxon>Albuliformes</taxon>
        <taxon>Albulidae</taxon>
        <taxon>Albula</taxon>
    </lineage>
</organism>
<feature type="region of interest" description="Disordered" evidence="1">
    <location>
        <begin position="352"/>
        <end position="431"/>
    </location>
</feature>
<feature type="signal peptide" evidence="3">
    <location>
        <begin position="1"/>
        <end position="36"/>
    </location>
</feature>
<dbReference type="AlphaFoldDB" id="A0A8T2MPB6"/>
<keyword evidence="2" id="KW-0472">Membrane</keyword>
<dbReference type="EMBL" id="JAFBMS010000833">
    <property type="protein sequence ID" value="KAG9329964.1"/>
    <property type="molecule type" value="Genomic_DNA"/>
</dbReference>
<keyword evidence="7" id="KW-1185">Reference proteome</keyword>
<feature type="domain" description="Fibronectin type-III" evidence="4">
    <location>
        <begin position="20"/>
        <end position="127"/>
    </location>
</feature>
<keyword evidence="2" id="KW-1133">Transmembrane helix</keyword>
<dbReference type="Pfam" id="PF01108">
    <property type="entry name" value="Tissue_fac"/>
    <property type="match status" value="1"/>
</dbReference>
<proteinExistence type="predicted"/>